<organism evidence="12 14">
    <name type="scientific">Legionella birminghamensis</name>
    <dbReference type="NCBI Taxonomy" id="28083"/>
    <lineage>
        <taxon>Bacteria</taxon>
        <taxon>Pseudomonadati</taxon>
        <taxon>Pseudomonadota</taxon>
        <taxon>Gammaproteobacteria</taxon>
        <taxon>Legionellales</taxon>
        <taxon>Legionellaceae</taxon>
        <taxon>Legionella</taxon>
    </lineage>
</organism>
<gene>
    <name evidence="11" type="ORF">Lbir_2976</name>
    <name evidence="12" type="ORF">NCTC12437_00677</name>
</gene>
<dbReference type="PANTHER" id="PTHR13504:SF34">
    <property type="entry name" value="PROTEIN ADENYLYLTRANSFERASE FICD"/>
    <property type="match status" value="1"/>
</dbReference>
<evidence type="ECO:0000256" key="1">
    <source>
        <dbReference type="ARBA" id="ARBA00004167"/>
    </source>
</evidence>
<sequence length="523" mass="59614">MYYRDFLKEFNPAIAYSFDPESSPNCDLQTLQETYFHDAGQYQDMMAAYLYAQENLLPLVKTKSLTSTDLLEHLKKIHGFIAKTLLAPFEMRSGEYTDQFVFRWHHGASIVQEFILYMANKHSPGNTSRKFANFLLKNYGVPERDSLKFLKLLERIKKDTSITIPDCAQKIVDRDQNPESVRTLSKLYVAYNRNLLSAEDKASVEKLCKICILPEQVIEKMNEFSDKLVKQLVQCNAEDIDEVANFAANVFYELTEIHPFANGNGRTATCLMNCILKGLGYPDILLRYPGDTRNPGSQYSKAISQIAVTRQPLADLIKDRILEAQKAPYKNEKREERMQLTIAMTTLFKRIERKYPSININNLAIESIEKWQKQFNPKLKNEVECNIGFCRDMLTAGKNLEKVYDAKKPNIPAAPDLLQKQVLQAAEFIEKYSGVRGWKSSTTKGLTFWITLANLDEAKIIAQKLQYISNAMDVNTGMSQGRATVICNIGNNLNYLLEADQGLTHIIGRSDKESVQSQVNLSI</sequence>
<dbReference type="GO" id="GO:0016020">
    <property type="term" value="C:membrane"/>
    <property type="evidence" value="ECO:0007669"/>
    <property type="project" value="UniProtKB-SubCell"/>
</dbReference>
<evidence type="ECO:0000256" key="4">
    <source>
        <dbReference type="ARBA" id="ARBA00022741"/>
    </source>
</evidence>
<keyword evidence="8" id="KW-0472">Membrane</keyword>
<keyword evidence="5" id="KW-0802">TPR repeat</keyword>
<evidence type="ECO:0000256" key="2">
    <source>
        <dbReference type="ARBA" id="ARBA00022692"/>
    </source>
</evidence>
<keyword evidence="3" id="KW-0677">Repeat</keyword>
<dbReference type="Proteomes" id="UP000255066">
    <property type="component" value="Unassembled WGS sequence"/>
</dbReference>
<dbReference type="Pfam" id="PF02661">
    <property type="entry name" value="Fic"/>
    <property type="match status" value="1"/>
</dbReference>
<dbReference type="AlphaFoldDB" id="A0A378I865"/>
<dbReference type="Proteomes" id="UP000054735">
    <property type="component" value="Unassembled WGS sequence"/>
</dbReference>
<feature type="active site" evidence="9">
    <location>
        <position position="258"/>
    </location>
</feature>
<keyword evidence="12" id="KW-0131">Cell cycle</keyword>
<dbReference type="InterPro" id="IPR036597">
    <property type="entry name" value="Fido-like_dom_sf"/>
</dbReference>
<dbReference type="RefSeq" id="WP_058524942.1">
    <property type="nucleotide sequence ID" value="NZ_CAAAHV010000010.1"/>
</dbReference>
<dbReference type="Gene3D" id="1.10.3290.10">
    <property type="entry name" value="Fido-like domain"/>
    <property type="match status" value="1"/>
</dbReference>
<dbReference type="GO" id="GO:0051301">
    <property type="term" value="P:cell division"/>
    <property type="evidence" value="ECO:0007669"/>
    <property type="project" value="UniProtKB-KW"/>
</dbReference>
<evidence type="ECO:0000256" key="9">
    <source>
        <dbReference type="PIRSR" id="PIRSR640198-1"/>
    </source>
</evidence>
<keyword evidence="12" id="KW-0132">Cell division</keyword>
<evidence type="ECO:0000313" key="12">
    <source>
        <dbReference type="EMBL" id="STX30910.1"/>
    </source>
</evidence>
<reference evidence="12 14" key="2">
    <citation type="submission" date="2018-06" db="EMBL/GenBank/DDBJ databases">
        <authorList>
            <consortium name="Pathogen Informatics"/>
            <person name="Doyle S."/>
        </authorList>
    </citation>
    <scope>NUCLEOTIDE SEQUENCE [LARGE SCALE GENOMIC DNA]</scope>
    <source>
        <strain evidence="12 14">NCTC12437</strain>
    </source>
</reference>
<keyword evidence="4" id="KW-0547">Nucleotide-binding</keyword>
<evidence type="ECO:0000259" key="10">
    <source>
        <dbReference type="PROSITE" id="PS51459"/>
    </source>
</evidence>
<dbReference type="GO" id="GO:0005524">
    <property type="term" value="F:ATP binding"/>
    <property type="evidence" value="ECO:0007669"/>
    <property type="project" value="UniProtKB-KW"/>
</dbReference>
<evidence type="ECO:0000256" key="8">
    <source>
        <dbReference type="ARBA" id="ARBA00023136"/>
    </source>
</evidence>
<keyword evidence="2" id="KW-0812">Transmembrane</keyword>
<comment type="subcellular location">
    <subcellularLocation>
        <location evidence="1">Membrane</location>
        <topology evidence="1">Single-pass membrane protein</topology>
    </subcellularLocation>
</comment>
<dbReference type="EMBL" id="LNXT01000048">
    <property type="protein sequence ID" value="KTC68374.1"/>
    <property type="molecule type" value="Genomic_DNA"/>
</dbReference>
<name>A0A378I865_9GAMM</name>
<dbReference type="STRING" id="28083.Lbir_2976"/>
<keyword evidence="6" id="KW-0067">ATP-binding</keyword>
<evidence type="ECO:0000313" key="11">
    <source>
        <dbReference type="EMBL" id="KTC68374.1"/>
    </source>
</evidence>
<evidence type="ECO:0000256" key="5">
    <source>
        <dbReference type="ARBA" id="ARBA00022803"/>
    </source>
</evidence>
<dbReference type="EMBL" id="UGNW01000001">
    <property type="protein sequence ID" value="STX30910.1"/>
    <property type="molecule type" value="Genomic_DNA"/>
</dbReference>
<keyword evidence="13" id="KW-1185">Reference proteome</keyword>
<dbReference type="PROSITE" id="PS51459">
    <property type="entry name" value="FIDO"/>
    <property type="match status" value="1"/>
</dbReference>
<proteinExistence type="predicted"/>
<evidence type="ECO:0000256" key="6">
    <source>
        <dbReference type="ARBA" id="ARBA00022840"/>
    </source>
</evidence>
<evidence type="ECO:0000313" key="14">
    <source>
        <dbReference type="Proteomes" id="UP000255066"/>
    </source>
</evidence>
<keyword evidence="7" id="KW-1133">Transmembrane helix</keyword>
<dbReference type="SUPFAM" id="SSF140931">
    <property type="entry name" value="Fic-like"/>
    <property type="match status" value="1"/>
</dbReference>
<accession>A0A378I865</accession>
<dbReference type="InterPro" id="IPR040198">
    <property type="entry name" value="Fido_containing"/>
</dbReference>
<dbReference type="InterPro" id="IPR003812">
    <property type="entry name" value="Fido"/>
</dbReference>
<feature type="domain" description="Fido" evidence="10">
    <location>
        <begin position="183"/>
        <end position="319"/>
    </location>
</feature>
<evidence type="ECO:0000256" key="3">
    <source>
        <dbReference type="ARBA" id="ARBA00022737"/>
    </source>
</evidence>
<evidence type="ECO:0000313" key="13">
    <source>
        <dbReference type="Proteomes" id="UP000054735"/>
    </source>
</evidence>
<dbReference type="PANTHER" id="PTHR13504">
    <property type="entry name" value="FIDO DOMAIN-CONTAINING PROTEIN DDB_G0283145"/>
    <property type="match status" value="1"/>
</dbReference>
<evidence type="ECO:0000256" key="7">
    <source>
        <dbReference type="ARBA" id="ARBA00022989"/>
    </source>
</evidence>
<reference evidence="11 13" key="1">
    <citation type="submission" date="2015-11" db="EMBL/GenBank/DDBJ databases">
        <title>Genomic analysis of 38 Legionella species identifies large and diverse effector repertoires.</title>
        <authorList>
            <person name="Burstein D."/>
            <person name="Amaro F."/>
            <person name="Zusman T."/>
            <person name="Lifshitz Z."/>
            <person name="Cohen O."/>
            <person name="Gilbert J.A."/>
            <person name="Pupko T."/>
            <person name="Shuman H.A."/>
            <person name="Segal G."/>
        </authorList>
    </citation>
    <scope>NUCLEOTIDE SEQUENCE [LARGE SCALE GENOMIC DNA]</scope>
    <source>
        <strain evidence="11 13">CDC#1407-AL-14</strain>
    </source>
</reference>
<protein>
    <submittedName>
        <fullName evidence="11">Fic/DOC family protein</fullName>
    </submittedName>
    <submittedName>
        <fullName evidence="12">Protein involved in cell division</fullName>
    </submittedName>
</protein>